<evidence type="ECO:0000256" key="5">
    <source>
        <dbReference type="SAM" id="Phobius"/>
    </source>
</evidence>
<dbReference type="GO" id="GO:0042391">
    <property type="term" value="P:regulation of membrane potential"/>
    <property type="evidence" value="ECO:0007669"/>
    <property type="project" value="TreeGrafter"/>
</dbReference>
<dbReference type="SUPFAM" id="SSF81324">
    <property type="entry name" value="Voltage-gated potassium channels"/>
    <property type="match status" value="1"/>
</dbReference>
<dbReference type="EMBL" id="CAMXCT010000779">
    <property type="protein sequence ID" value="CAI3983191.1"/>
    <property type="molecule type" value="Genomic_DNA"/>
</dbReference>
<evidence type="ECO:0000256" key="2">
    <source>
        <dbReference type="ARBA" id="ARBA00022692"/>
    </source>
</evidence>
<dbReference type="EMBL" id="CAMXCT020000779">
    <property type="protein sequence ID" value="CAL1136566.1"/>
    <property type="molecule type" value="Genomic_DNA"/>
</dbReference>
<feature type="domain" description="Ion transport" evidence="6">
    <location>
        <begin position="258"/>
        <end position="527"/>
    </location>
</feature>
<feature type="transmembrane region" description="Helical" evidence="5">
    <location>
        <begin position="400"/>
        <end position="421"/>
    </location>
</feature>
<keyword evidence="9" id="KW-1185">Reference proteome</keyword>
<feature type="transmembrane region" description="Helical" evidence="5">
    <location>
        <begin position="506"/>
        <end position="524"/>
    </location>
</feature>
<feature type="transmembrane region" description="Helical" evidence="5">
    <location>
        <begin position="475"/>
        <end position="494"/>
    </location>
</feature>
<gene>
    <name evidence="7" type="ORF">C1SCF055_LOCUS10820</name>
</gene>
<evidence type="ECO:0000256" key="1">
    <source>
        <dbReference type="ARBA" id="ARBA00004141"/>
    </source>
</evidence>
<keyword evidence="4 5" id="KW-0472">Membrane</keyword>
<protein>
    <recommendedName>
        <fullName evidence="6">Ion transport domain-containing protein</fullName>
    </recommendedName>
</protein>
<keyword evidence="3 5" id="KW-1133">Transmembrane helix</keyword>
<evidence type="ECO:0000259" key="6">
    <source>
        <dbReference type="Pfam" id="PF00520"/>
    </source>
</evidence>
<dbReference type="Proteomes" id="UP001152797">
    <property type="component" value="Unassembled WGS sequence"/>
</dbReference>
<dbReference type="InterPro" id="IPR003938">
    <property type="entry name" value="K_chnl_volt-dep_EAG/ELK/ERG"/>
</dbReference>
<feature type="transmembrane region" description="Helical" evidence="5">
    <location>
        <begin position="256"/>
        <end position="277"/>
    </location>
</feature>
<evidence type="ECO:0000313" key="8">
    <source>
        <dbReference type="EMBL" id="CAL1136566.1"/>
    </source>
</evidence>
<dbReference type="GO" id="GO:0005249">
    <property type="term" value="F:voltage-gated potassium channel activity"/>
    <property type="evidence" value="ECO:0007669"/>
    <property type="project" value="InterPro"/>
</dbReference>
<accession>A0A9P1C188</accession>
<dbReference type="GO" id="GO:0005886">
    <property type="term" value="C:plasma membrane"/>
    <property type="evidence" value="ECO:0007669"/>
    <property type="project" value="TreeGrafter"/>
</dbReference>
<dbReference type="Gene3D" id="1.10.287.70">
    <property type="match status" value="1"/>
</dbReference>
<dbReference type="Pfam" id="PF00520">
    <property type="entry name" value="Ion_trans"/>
    <property type="match status" value="1"/>
</dbReference>
<organism evidence="7">
    <name type="scientific">Cladocopium goreaui</name>
    <dbReference type="NCBI Taxonomy" id="2562237"/>
    <lineage>
        <taxon>Eukaryota</taxon>
        <taxon>Sar</taxon>
        <taxon>Alveolata</taxon>
        <taxon>Dinophyceae</taxon>
        <taxon>Suessiales</taxon>
        <taxon>Symbiodiniaceae</taxon>
        <taxon>Cladocopium</taxon>
    </lineage>
</organism>
<comment type="subcellular location">
    <subcellularLocation>
        <location evidence="1">Membrane</location>
        <topology evidence="1">Multi-pass membrane protein</topology>
    </subcellularLocation>
</comment>
<feature type="transmembrane region" description="Helical" evidence="5">
    <location>
        <begin position="289"/>
        <end position="311"/>
    </location>
</feature>
<name>A0A9P1C188_9DINO</name>
<evidence type="ECO:0000313" key="7">
    <source>
        <dbReference type="EMBL" id="CAI3983191.1"/>
    </source>
</evidence>
<dbReference type="PANTHER" id="PTHR10217">
    <property type="entry name" value="VOLTAGE AND LIGAND GATED POTASSIUM CHANNEL"/>
    <property type="match status" value="1"/>
</dbReference>
<evidence type="ECO:0000313" key="9">
    <source>
        <dbReference type="Proteomes" id="UP001152797"/>
    </source>
</evidence>
<dbReference type="SUPFAM" id="SSF51206">
    <property type="entry name" value="cAMP-binding domain-like"/>
    <property type="match status" value="1"/>
</dbReference>
<evidence type="ECO:0000256" key="3">
    <source>
        <dbReference type="ARBA" id="ARBA00022989"/>
    </source>
</evidence>
<dbReference type="AlphaFoldDB" id="A0A9P1C188"/>
<reference evidence="7" key="1">
    <citation type="submission" date="2022-10" db="EMBL/GenBank/DDBJ databases">
        <authorList>
            <person name="Chen Y."/>
            <person name="Dougan E. K."/>
            <person name="Chan C."/>
            <person name="Rhodes N."/>
            <person name="Thang M."/>
        </authorList>
    </citation>
    <scope>NUCLEOTIDE SEQUENCE</scope>
</reference>
<dbReference type="EMBL" id="CAMXCT030000779">
    <property type="protein sequence ID" value="CAL4770503.1"/>
    <property type="molecule type" value="Genomic_DNA"/>
</dbReference>
<evidence type="ECO:0000256" key="4">
    <source>
        <dbReference type="ARBA" id="ARBA00023136"/>
    </source>
</evidence>
<dbReference type="InterPro" id="IPR050818">
    <property type="entry name" value="KCNH_animal-type"/>
</dbReference>
<dbReference type="PANTHER" id="PTHR10217:SF435">
    <property type="entry name" value="POTASSIUM VOLTAGE-GATED CHANNEL PROTEIN EAG"/>
    <property type="match status" value="1"/>
</dbReference>
<dbReference type="Gene3D" id="1.10.287.630">
    <property type="entry name" value="Helix hairpin bin"/>
    <property type="match status" value="1"/>
</dbReference>
<dbReference type="InterPro" id="IPR018490">
    <property type="entry name" value="cNMP-bd_dom_sf"/>
</dbReference>
<feature type="transmembrane region" description="Helical" evidence="5">
    <location>
        <begin position="332"/>
        <end position="351"/>
    </location>
</feature>
<dbReference type="InterPro" id="IPR005821">
    <property type="entry name" value="Ion_trans_dom"/>
</dbReference>
<dbReference type="OrthoDB" id="426737at2759"/>
<reference evidence="8" key="2">
    <citation type="submission" date="2024-04" db="EMBL/GenBank/DDBJ databases">
        <authorList>
            <person name="Chen Y."/>
            <person name="Shah S."/>
            <person name="Dougan E. K."/>
            <person name="Thang M."/>
            <person name="Chan C."/>
        </authorList>
    </citation>
    <scope>NUCLEOTIDE SEQUENCE [LARGE SCALE GENOMIC DNA]</scope>
</reference>
<keyword evidence="2 5" id="KW-0812">Transmembrane</keyword>
<proteinExistence type="predicted"/>
<dbReference type="PRINTS" id="PR01463">
    <property type="entry name" value="EAGCHANLFMLY"/>
</dbReference>
<sequence>MALFVGLPASNIGSPATNSTSATLATLARALLLARLRLHCQERFKHVADQLCYELHRQSSRLRELELENARPGCLVFLTKAARCFVNPGMDFNGGSSQGLPLDRRLHSKGAAKTWEAPEELEAGHLSDKGLSERAIVERRPSLNQSLRSDRRPSGSYRSWSQVFTSQGYDSEANASVVEPQAPNLAQLRQLTRTLTRHSFESEMKRSKSLRSGRSARFASTEQERLQFMIMRAEKTRKMEKRHKSFVINPDTTYQIAWQILTSACMAFVAIVTPIQVGLLELRLDFLQIISWCVDMMFAIDMVLQFFTMYAKTTPRGIEWETDLRKICRHYLLTWFPLDFVTIIPFDVLSLTWNADNLKELKIVKIIRAVRLLKLMRILKSSRWLHKLEIALSIPYQHIALVRFLFGLVLVCHWLSCFWAMCLHLVDDQATLAGGVVREVPKWIDEIQAADREFGIETLDTTAVKNYGGTRDSPLRVYIASFYFCSYTMTSVGYGDLGPKNILERIICTVIVLVAGLCWAQILGEVCAISSDMNAENQEFRKKMNSLNKMMQEQGLPHDLRRRLRSFFLQNRYQSQYVVRQKLLTNMSPQLQSEVCTEMNLPWIQKVSFFAKFISHMEMLDSKGIDTESFRACIADTSRQLICGAFAQRESFGNVQILYILSKGLVILNSRLGSNGTVWGEDFVLSDTSLIRPVSGFAISYIEVLALTRESFMPLGRPTKIHWTKINQQACVAAGCLQCTSLEHPVGRVLEPTYELTALPLKPIEGNTKLKTAIEKVLYEPTEGDELDTIADLVSSKSYQNLPQPLALKDALPIPFTFQLVFRKQNDTTYEVLKHYTFSQKIDVRGLQRVATGDLFTIDYGKNFRSGSQGFQYLLEKVADYAILAFQFTATPKSKCKEKSALEQGFSYIQSEGLKSNMKNQWTEWAEIEVNRDGSPIYGWNTGLVKEYLKGYATGNVFVQPAFNFYLTMHDLSAWFLEDVIFPLLPDMKNKTLVLLGNAGAGKHQLLRQLQWLSLNIGCCAVTRLRTCSQVSALPPALISSMENLVFVSVQTSWMMLT</sequence>
<comment type="caution">
    <text evidence="7">The sequence shown here is derived from an EMBL/GenBank/DDBJ whole genome shotgun (WGS) entry which is preliminary data.</text>
</comment>